<dbReference type="VEuPathDB" id="FungiDB:JI435_305450"/>
<evidence type="ECO:0000313" key="2">
    <source>
        <dbReference type="Proteomes" id="UP000663193"/>
    </source>
</evidence>
<keyword evidence="2" id="KW-1185">Reference proteome</keyword>
<dbReference type="EMBL" id="CP069026">
    <property type="protein sequence ID" value="QRC94389.1"/>
    <property type="molecule type" value="Genomic_DNA"/>
</dbReference>
<evidence type="ECO:0000313" key="1">
    <source>
        <dbReference type="EMBL" id="QRC94389.1"/>
    </source>
</evidence>
<dbReference type="AlphaFoldDB" id="A0A7U2EWM9"/>
<gene>
    <name evidence="1" type="ORF">JI435_305450</name>
</gene>
<dbReference type="Proteomes" id="UP000663193">
    <property type="component" value="Chromosome 4"/>
</dbReference>
<name>A0A7U2EWM9_PHANO</name>
<organism evidence="1 2">
    <name type="scientific">Phaeosphaeria nodorum (strain SN15 / ATCC MYA-4574 / FGSC 10173)</name>
    <name type="common">Glume blotch fungus</name>
    <name type="synonym">Parastagonospora nodorum</name>
    <dbReference type="NCBI Taxonomy" id="321614"/>
    <lineage>
        <taxon>Eukaryota</taxon>
        <taxon>Fungi</taxon>
        <taxon>Dikarya</taxon>
        <taxon>Ascomycota</taxon>
        <taxon>Pezizomycotina</taxon>
        <taxon>Dothideomycetes</taxon>
        <taxon>Pleosporomycetidae</taxon>
        <taxon>Pleosporales</taxon>
        <taxon>Pleosporineae</taxon>
        <taxon>Phaeosphaeriaceae</taxon>
        <taxon>Parastagonospora</taxon>
    </lineage>
</organism>
<sequence length="69" mass="7691">MLPFRLTVATAHYRTPIVFTQWILNFRFFDRHIPVSGNGTHSGEMPLGLGCSLVLTIGYVSNSALRPTN</sequence>
<proteinExistence type="predicted"/>
<protein>
    <submittedName>
        <fullName evidence="1">Uncharacterized protein</fullName>
    </submittedName>
</protein>
<accession>A0A7U2EWM9</accession>
<reference evidence="2" key="1">
    <citation type="journal article" date="2021" name="BMC Genomics">
        <title>Chromosome-level genome assembly and manually-curated proteome of model necrotroph Parastagonospora nodorum Sn15 reveals a genome-wide trove of candidate effector homologs, and redundancy of virulence-related functions within an accessory chromosome.</title>
        <authorList>
            <person name="Bertazzoni S."/>
            <person name="Jones D.A.B."/>
            <person name="Phan H.T."/>
            <person name="Tan K.-C."/>
            <person name="Hane J.K."/>
        </authorList>
    </citation>
    <scope>NUCLEOTIDE SEQUENCE [LARGE SCALE GENOMIC DNA]</scope>
    <source>
        <strain evidence="2">SN15 / ATCC MYA-4574 / FGSC 10173)</strain>
    </source>
</reference>